<keyword evidence="8" id="KW-1185">Reference proteome</keyword>
<dbReference type="PATRIC" id="fig|348151.3.peg.649"/>
<evidence type="ECO:0000256" key="4">
    <source>
        <dbReference type="ARBA" id="ARBA00023088"/>
    </source>
</evidence>
<keyword evidence="1" id="KW-0134">Cell wall</keyword>
<dbReference type="AlphaFoldDB" id="A0A0R2L5M2"/>
<feature type="domain" description="Gram-positive cocci surface proteins LPxTG" evidence="6">
    <location>
        <begin position="172"/>
        <end position="207"/>
    </location>
</feature>
<reference evidence="7 8" key="1">
    <citation type="journal article" date="2015" name="Genome Announc.">
        <title>Expanding the biotechnology potential of lactobacilli through comparative genomics of 213 strains and associated genera.</title>
        <authorList>
            <person name="Sun Z."/>
            <person name="Harris H.M."/>
            <person name="McCann A."/>
            <person name="Guo C."/>
            <person name="Argimon S."/>
            <person name="Zhang W."/>
            <person name="Yang X."/>
            <person name="Jeffery I.B."/>
            <person name="Cooney J.C."/>
            <person name="Kagawa T.F."/>
            <person name="Liu W."/>
            <person name="Song Y."/>
            <person name="Salvetti E."/>
            <person name="Wrobel A."/>
            <person name="Rasinkangas P."/>
            <person name="Parkhill J."/>
            <person name="Rea M.C."/>
            <person name="O'Sullivan O."/>
            <person name="Ritari J."/>
            <person name="Douillard F.P."/>
            <person name="Paul Ross R."/>
            <person name="Yang R."/>
            <person name="Briner A.E."/>
            <person name="Felis G.E."/>
            <person name="de Vos W.M."/>
            <person name="Barrangou R."/>
            <person name="Klaenhammer T.R."/>
            <person name="Caufield P.W."/>
            <person name="Cui Y."/>
            <person name="Zhang H."/>
            <person name="O'Toole P.W."/>
        </authorList>
    </citation>
    <scope>NUCLEOTIDE SEQUENCE [LARGE SCALE GENOMIC DNA]</scope>
    <source>
        <strain evidence="7 8">DSM 22696</strain>
    </source>
</reference>
<organism evidence="7 8">
    <name type="scientific">Furfurilactobacillus siliginis</name>
    <dbReference type="NCBI Taxonomy" id="348151"/>
    <lineage>
        <taxon>Bacteria</taxon>
        <taxon>Bacillati</taxon>
        <taxon>Bacillota</taxon>
        <taxon>Bacilli</taxon>
        <taxon>Lactobacillales</taxon>
        <taxon>Lactobacillaceae</taxon>
        <taxon>Furfurilactobacillus</taxon>
    </lineage>
</organism>
<dbReference type="NCBIfam" id="TIGR01167">
    <property type="entry name" value="LPXTG_anchor"/>
    <property type="match status" value="1"/>
</dbReference>
<evidence type="ECO:0000256" key="5">
    <source>
        <dbReference type="SAM" id="MobiDB-lite"/>
    </source>
</evidence>
<evidence type="ECO:0000256" key="3">
    <source>
        <dbReference type="ARBA" id="ARBA00022729"/>
    </source>
</evidence>
<sequence length="207" mass="20980">MTVQVGGNIDLRSLLISAEDGAGKPADIATLQMIPMDSFPGNLSLPSNQIAYRWLGKPFDINTPGDYYIEFAYGDPVFATAVIHVVDDGTPGTHGSTTGSNSMSTSTGDSTNTSGTGSTGTTSGAGNSANTGSAAVVQTAATTGTSTQLAIGGSNNVAKTSNMVSLKNGTALPETGESDTELLTTLGLTSVVTILSLLAAKKRRNQD</sequence>
<dbReference type="PROSITE" id="PS50847">
    <property type="entry name" value="GRAM_POS_ANCHORING"/>
    <property type="match status" value="1"/>
</dbReference>
<gene>
    <name evidence="7" type="ORF">IV55_GL000633</name>
</gene>
<evidence type="ECO:0000313" key="7">
    <source>
        <dbReference type="EMBL" id="KRN94119.1"/>
    </source>
</evidence>
<evidence type="ECO:0000313" key="8">
    <source>
        <dbReference type="Proteomes" id="UP000051139"/>
    </source>
</evidence>
<dbReference type="Pfam" id="PF00746">
    <property type="entry name" value="Gram_pos_anchor"/>
    <property type="match status" value="1"/>
</dbReference>
<feature type="region of interest" description="Disordered" evidence="5">
    <location>
        <begin position="92"/>
        <end position="130"/>
    </location>
</feature>
<accession>A0A0R2L5M2</accession>
<keyword evidence="4" id="KW-0572">Peptidoglycan-anchor</keyword>
<protein>
    <recommendedName>
        <fullName evidence="6">Gram-positive cocci surface proteins LPxTG domain-containing protein</fullName>
    </recommendedName>
</protein>
<dbReference type="Proteomes" id="UP000051139">
    <property type="component" value="Unassembled WGS sequence"/>
</dbReference>
<dbReference type="InterPro" id="IPR019931">
    <property type="entry name" value="LPXTG_anchor"/>
</dbReference>
<comment type="caution">
    <text evidence="7">The sequence shown here is derived from an EMBL/GenBank/DDBJ whole genome shotgun (WGS) entry which is preliminary data.</text>
</comment>
<keyword evidence="3" id="KW-0732">Signal</keyword>
<evidence type="ECO:0000256" key="2">
    <source>
        <dbReference type="ARBA" id="ARBA00022525"/>
    </source>
</evidence>
<name>A0A0R2L5M2_9LACO</name>
<keyword evidence="2" id="KW-0964">Secreted</keyword>
<evidence type="ECO:0000259" key="6">
    <source>
        <dbReference type="PROSITE" id="PS50847"/>
    </source>
</evidence>
<dbReference type="EMBL" id="JQCB01000017">
    <property type="protein sequence ID" value="KRN94119.1"/>
    <property type="molecule type" value="Genomic_DNA"/>
</dbReference>
<proteinExistence type="predicted"/>
<evidence type="ECO:0000256" key="1">
    <source>
        <dbReference type="ARBA" id="ARBA00022512"/>
    </source>
</evidence>